<sequence>MAQATIKPPTIGSGMLNFFKIGSLALMKCPKKSTLIATKKDSSAPTDIK</sequence>
<accession>A0ABQ5YBT5</accession>
<protein>
    <submittedName>
        <fullName evidence="1">Uncharacterized protein</fullName>
    </submittedName>
</protein>
<evidence type="ECO:0000313" key="2">
    <source>
        <dbReference type="Proteomes" id="UP001156669"/>
    </source>
</evidence>
<keyword evidence="2" id="KW-1185">Reference proteome</keyword>
<gene>
    <name evidence="1" type="ORF">GCM10007906_44540</name>
</gene>
<dbReference type="Proteomes" id="UP001156669">
    <property type="component" value="Unassembled WGS sequence"/>
</dbReference>
<reference evidence="2" key="1">
    <citation type="journal article" date="2019" name="Int. J. Syst. Evol. Microbiol.">
        <title>The Global Catalogue of Microorganisms (GCM) 10K type strain sequencing project: providing services to taxonomists for standard genome sequencing and annotation.</title>
        <authorList>
            <consortium name="The Broad Institute Genomics Platform"/>
            <consortium name="The Broad Institute Genome Sequencing Center for Infectious Disease"/>
            <person name="Wu L."/>
            <person name="Ma J."/>
        </authorList>
    </citation>
    <scope>NUCLEOTIDE SEQUENCE [LARGE SCALE GENOMIC DNA]</scope>
    <source>
        <strain evidence="2">NBRC 110633</strain>
    </source>
</reference>
<organism evidence="1 2">
    <name type="scientific">Vibrio hyugaensis</name>
    <dbReference type="NCBI Taxonomy" id="1534743"/>
    <lineage>
        <taxon>Bacteria</taxon>
        <taxon>Pseudomonadati</taxon>
        <taxon>Pseudomonadota</taxon>
        <taxon>Gammaproteobacteria</taxon>
        <taxon>Vibrionales</taxon>
        <taxon>Vibrionaceae</taxon>
        <taxon>Vibrio</taxon>
    </lineage>
</organism>
<comment type="caution">
    <text evidence="1">The sequence shown here is derived from an EMBL/GenBank/DDBJ whole genome shotgun (WGS) entry which is preliminary data.</text>
</comment>
<evidence type="ECO:0000313" key="1">
    <source>
        <dbReference type="EMBL" id="GLR06866.1"/>
    </source>
</evidence>
<proteinExistence type="predicted"/>
<dbReference type="EMBL" id="BSOE01000058">
    <property type="protein sequence ID" value="GLR06866.1"/>
    <property type="molecule type" value="Genomic_DNA"/>
</dbReference>
<name>A0ABQ5YBT5_9VIBR</name>